<accession>A0A397IVH3</accession>
<evidence type="ECO:0000256" key="1">
    <source>
        <dbReference type="SAM" id="MobiDB-lite"/>
    </source>
</evidence>
<keyword evidence="3" id="KW-1185">Reference proteome</keyword>
<dbReference type="Proteomes" id="UP000266861">
    <property type="component" value="Unassembled WGS sequence"/>
</dbReference>
<evidence type="ECO:0000313" key="3">
    <source>
        <dbReference type="Proteomes" id="UP000266861"/>
    </source>
</evidence>
<organism evidence="2 3">
    <name type="scientific">Diversispora epigaea</name>
    <dbReference type="NCBI Taxonomy" id="1348612"/>
    <lineage>
        <taxon>Eukaryota</taxon>
        <taxon>Fungi</taxon>
        <taxon>Fungi incertae sedis</taxon>
        <taxon>Mucoromycota</taxon>
        <taxon>Glomeromycotina</taxon>
        <taxon>Glomeromycetes</taxon>
        <taxon>Diversisporales</taxon>
        <taxon>Diversisporaceae</taxon>
        <taxon>Diversispora</taxon>
    </lineage>
</organism>
<protein>
    <submittedName>
        <fullName evidence="2">Uncharacterized protein</fullName>
    </submittedName>
</protein>
<dbReference type="AlphaFoldDB" id="A0A397IVH3"/>
<dbReference type="EMBL" id="PQFF01000149">
    <property type="protein sequence ID" value="RHZ78692.1"/>
    <property type="molecule type" value="Genomic_DNA"/>
</dbReference>
<dbReference type="OrthoDB" id="2398066at2759"/>
<feature type="region of interest" description="Disordered" evidence="1">
    <location>
        <begin position="1"/>
        <end position="38"/>
    </location>
</feature>
<proteinExistence type="predicted"/>
<comment type="caution">
    <text evidence="2">The sequence shown here is derived from an EMBL/GenBank/DDBJ whole genome shotgun (WGS) entry which is preliminary data.</text>
</comment>
<gene>
    <name evidence="2" type="ORF">Glove_158g6</name>
</gene>
<evidence type="ECO:0000313" key="2">
    <source>
        <dbReference type="EMBL" id="RHZ78692.1"/>
    </source>
</evidence>
<reference evidence="2 3" key="1">
    <citation type="submission" date="2018-08" db="EMBL/GenBank/DDBJ databases">
        <title>Genome and evolution of the arbuscular mycorrhizal fungus Diversispora epigaea (formerly Glomus versiforme) and its bacterial endosymbionts.</title>
        <authorList>
            <person name="Sun X."/>
            <person name="Fei Z."/>
            <person name="Harrison M."/>
        </authorList>
    </citation>
    <scope>NUCLEOTIDE SEQUENCE [LARGE SCALE GENOMIC DNA]</scope>
    <source>
        <strain evidence="2 3">IT104</strain>
    </source>
</reference>
<sequence length="368" mass="41863">MDEKSHNGVHRPLQISRNSNPIRHDGQDGKSASLSANLGDYSMGRHMSIMGIPHKSTSKDKLPGSDCIFGENVETSCRQDHRNGGERACSPNHSKPHIFGSREDFKILLRGINSLRDSKNETNERTDIRNQQTSSSDEIENDANIVFECFNYKKIRELQSSLGQLLRDSTLDGSVWTKETVETPCYLVHPNNEPKIKHDSSSVCPVSVGAGFDKKTCNNSPIIVEKISESDGCRVATSLRLNLQTEDPQENTMKELQCYIAEVKQFGFNHIIIIGKRYCGMLFVDCFGRVFDWDSDSHALWFLGDYFEIISKEESEKNYDYRTAWDVLDDGTVFVLHKHLPGESDISSIMDEIKKEIKKKKKKKKKRH</sequence>
<name>A0A397IVH3_9GLOM</name>